<dbReference type="HOGENOM" id="CLU_774353_0_0_1"/>
<dbReference type="FunCoup" id="F9XNQ5">
    <property type="interactions" value="197"/>
</dbReference>
<accession>F9XNQ5</accession>
<feature type="compositionally biased region" description="Low complexity" evidence="1">
    <location>
        <begin position="27"/>
        <end position="40"/>
    </location>
</feature>
<evidence type="ECO:0000313" key="4">
    <source>
        <dbReference type="Proteomes" id="UP000008062"/>
    </source>
</evidence>
<dbReference type="GO" id="GO:0070475">
    <property type="term" value="P:rRNA base methylation"/>
    <property type="evidence" value="ECO:0007669"/>
    <property type="project" value="InterPro"/>
</dbReference>
<feature type="domain" description="25S rRNA (uridine-N(3))-methyltransferase BMT5-like" evidence="2">
    <location>
        <begin position="60"/>
        <end position="227"/>
    </location>
</feature>
<dbReference type="OMA" id="YPGYKHA"/>
<dbReference type="SUPFAM" id="SSF53335">
    <property type="entry name" value="S-adenosyl-L-methionine-dependent methyltransferases"/>
    <property type="match status" value="1"/>
</dbReference>
<dbReference type="EMBL" id="CM001207">
    <property type="protein sequence ID" value="EGP82914.1"/>
    <property type="molecule type" value="Genomic_DNA"/>
</dbReference>
<dbReference type="Gene3D" id="3.40.50.150">
    <property type="entry name" value="Vaccinia Virus protein VP39"/>
    <property type="match status" value="1"/>
</dbReference>
<dbReference type="GO" id="GO:0070042">
    <property type="term" value="F:rRNA (uridine-N3-)-methyltransferase activity"/>
    <property type="evidence" value="ECO:0007669"/>
    <property type="project" value="InterPro"/>
</dbReference>
<dbReference type="PANTHER" id="PTHR11538">
    <property type="entry name" value="PHENYLALANYL-TRNA SYNTHETASE"/>
    <property type="match status" value="1"/>
</dbReference>
<dbReference type="InterPro" id="IPR029063">
    <property type="entry name" value="SAM-dependent_MTases_sf"/>
</dbReference>
<sequence length="358" mass="40278">MAKNKKQRVHALHADSKSAAKVRHGKSPNTSKSGKPSKSSQPPPKKAEPTIPFQAEDRILLVGEGDFSFAKSIVEHHGCCDVTATCFDRQEELYEKYKPQAEEHVKYLEDEGQTVHCGIDATKLDKIKALKKQGGGRFDVILFNFPHVGGKSKDVNRQVRFNQELLVKFFNTGMELLAPEGTIVVTLFEGEPYTLWNVRDLGRHTGLEVRRSFKFMAEAYPGYSHARTLGNIEGGGGWKGLFTQEMEHDDIHFEIVEAGLTALEELDRYAMEQRLYHNSTTDASLPSDPDLTTGLKCRTTLDAEPDWTGIARRHIRGARYQGRLAGAVKPLLYNLRERLCMFKKLDSRSHVLNYISGC</sequence>
<dbReference type="InterPro" id="IPR019446">
    <property type="entry name" value="BMT5-like"/>
</dbReference>
<protein>
    <recommendedName>
        <fullName evidence="2">25S rRNA (uridine-N(3))-methyltransferase BMT5-like domain-containing protein</fullName>
    </recommendedName>
</protein>
<evidence type="ECO:0000259" key="2">
    <source>
        <dbReference type="Pfam" id="PF10354"/>
    </source>
</evidence>
<dbReference type="GeneID" id="13401922"/>
<reference evidence="3 4" key="1">
    <citation type="journal article" date="2011" name="PLoS Genet.">
        <title>Finished genome of the fungal wheat pathogen Mycosphaerella graminicola reveals dispensome structure, chromosome plasticity, and stealth pathogenesis.</title>
        <authorList>
            <person name="Goodwin S.B."/>
            <person name="Ben M'barek S."/>
            <person name="Dhillon B."/>
            <person name="Wittenberg A.H.J."/>
            <person name="Crane C.F."/>
            <person name="Hane J.K."/>
            <person name="Foster A.J."/>
            <person name="Van der Lee T.A.J."/>
            <person name="Grimwood J."/>
            <person name="Aerts A."/>
            <person name="Antoniw J."/>
            <person name="Bailey A."/>
            <person name="Bluhm B."/>
            <person name="Bowler J."/>
            <person name="Bristow J."/>
            <person name="van der Burgt A."/>
            <person name="Canto-Canche B."/>
            <person name="Churchill A.C.L."/>
            <person name="Conde-Ferraez L."/>
            <person name="Cools H.J."/>
            <person name="Coutinho P.M."/>
            <person name="Csukai M."/>
            <person name="Dehal P."/>
            <person name="De Wit P."/>
            <person name="Donzelli B."/>
            <person name="van de Geest H.C."/>
            <person name="van Ham R.C.H.J."/>
            <person name="Hammond-Kosack K.E."/>
            <person name="Henrissat B."/>
            <person name="Kilian A."/>
            <person name="Kobayashi A.K."/>
            <person name="Koopmann E."/>
            <person name="Kourmpetis Y."/>
            <person name="Kuzniar A."/>
            <person name="Lindquist E."/>
            <person name="Lombard V."/>
            <person name="Maliepaard C."/>
            <person name="Martins N."/>
            <person name="Mehrabi R."/>
            <person name="Nap J.P.H."/>
            <person name="Ponomarenko A."/>
            <person name="Rudd J.J."/>
            <person name="Salamov A."/>
            <person name="Schmutz J."/>
            <person name="Schouten H.J."/>
            <person name="Shapiro H."/>
            <person name="Stergiopoulos I."/>
            <person name="Torriani S.F.F."/>
            <person name="Tu H."/>
            <person name="de Vries R.P."/>
            <person name="Waalwijk C."/>
            <person name="Ware S.B."/>
            <person name="Wiebenga A."/>
            <person name="Zwiers L.-H."/>
            <person name="Oliver R.P."/>
            <person name="Grigoriev I.V."/>
            <person name="Kema G.H.J."/>
        </authorList>
    </citation>
    <scope>NUCLEOTIDE SEQUENCE [LARGE SCALE GENOMIC DNA]</scope>
    <source>
        <strain evidence="4">CBS 115943 / IPO323</strain>
    </source>
</reference>
<proteinExistence type="predicted"/>
<dbReference type="RefSeq" id="XP_003847938.1">
    <property type="nucleotide sequence ID" value="XM_003847890.1"/>
</dbReference>
<dbReference type="Pfam" id="PF10354">
    <property type="entry name" value="BMT5-like"/>
    <property type="match status" value="1"/>
</dbReference>
<dbReference type="eggNOG" id="KOG4174">
    <property type="taxonomic scope" value="Eukaryota"/>
</dbReference>
<dbReference type="GO" id="GO:0005737">
    <property type="term" value="C:cytoplasm"/>
    <property type="evidence" value="ECO:0007669"/>
    <property type="project" value="TreeGrafter"/>
</dbReference>
<feature type="compositionally biased region" description="Basic residues" evidence="1">
    <location>
        <begin position="1"/>
        <end position="11"/>
    </location>
</feature>
<dbReference type="PANTHER" id="PTHR11538:SF26">
    <property type="entry name" value="FERREDOXIN-FOLD ANTICODON-BINDING DOMAIN-CONTAINING PROTEIN 1"/>
    <property type="match status" value="1"/>
</dbReference>
<feature type="region of interest" description="Disordered" evidence="1">
    <location>
        <begin position="1"/>
        <end position="52"/>
    </location>
</feature>
<gene>
    <name evidence="3" type="ORF">MYCGRDRAFT_111475</name>
</gene>
<dbReference type="STRING" id="336722.F9XNQ5"/>
<dbReference type="Proteomes" id="UP000008062">
    <property type="component" value="Chromosome 12"/>
</dbReference>
<organism evidence="3 4">
    <name type="scientific">Zymoseptoria tritici (strain CBS 115943 / IPO323)</name>
    <name type="common">Speckled leaf blotch fungus</name>
    <name type="synonym">Septoria tritici</name>
    <dbReference type="NCBI Taxonomy" id="336722"/>
    <lineage>
        <taxon>Eukaryota</taxon>
        <taxon>Fungi</taxon>
        <taxon>Dikarya</taxon>
        <taxon>Ascomycota</taxon>
        <taxon>Pezizomycotina</taxon>
        <taxon>Dothideomycetes</taxon>
        <taxon>Dothideomycetidae</taxon>
        <taxon>Mycosphaerellales</taxon>
        <taxon>Mycosphaerellaceae</taxon>
        <taxon>Zymoseptoria</taxon>
    </lineage>
</organism>
<evidence type="ECO:0000256" key="1">
    <source>
        <dbReference type="SAM" id="MobiDB-lite"/>
    </source>
</evidence>
<dbReference type="CDD" id="cd02440">
    <property type="entry name" value="AdoMet_MTases"/>
    <property type="match status" value="1"/>
</dbReference>
<dbReference type="InParanoid" id="F9XNQ5"/>
<keyword evidence="4" id="KW-1185">Reference proteome</keyword>
<dbReference type="OrthoDB" id="273345at2759"/>
<dbReference type="KEGG" id="ztr:MYCGRDRAFT_111475"/>
<evidence type="ECO:0000313" key="3">
    <source>
        <dbReference type="EMBL" id="EGP82914.1"/>
    </source>
</evidence>
<name>F9XNQ5_ZYMTI</name>
<dbReference type="AlphaFoldDB" id="F9XNQ5"/>